<keyword evidence="3" id="KW-1185">Reference proteome</keyword>
<feature type="compositionally biased region" description="Basic and acidic residues" evidence="1">
    <location>
        <begin position="980"/>
        <end position="991"/>
    </location>
</feature>
<feature type="compositionally biased region" description="Low complexity" evidence="1">
    <location>
        <begin position="419"/>
        <end position="432"/>
    </location>
</feature>
<dbReference type="Proteomes" id="UP001165090">
    <property type="component" value="Unassembled WGS sequence"/>
</dbReference>
<feature type="region of interest" description="Disordered" evidence="1">
    <location>
        <begin position="590"/>
        <end position="654"/>
    </location>
</feature>
<reference evidence="2 3" key="1">
    <citation type="journal article" date="2023" name="IScience">
        <title>Expanded male sex-determining region conserved during the evolution of homothallism in the green alga Volvox.</title>
        <authorList>
            <person name="Yamamoto K."/>
            <person name="Matsuzaki R."/>
            <person name="Mahakham W."/>
            <person name="Heman W."/>
            <person name="Sekimoto H."/>
            <person name="Kawachi M."/>
            <person name="Minakuchi Y."/>
            <person name="Toyoda A."/>
            <person name="Nozaki H."/>
        </authorList>
    </citation>
    <scope>NUCLEOTIDE SEQUENCE [LARGE SCALE GENOMIC DNA]</scope>
    <source>
        <strain evidence="2 3">NIES-4468</strain>
    </source>
</reference>
<feature type="compositionally biased region" description="Low complexity" evidence="1">
    <location>
        <begin position="1054"/>
        <end position="1066"/>
    </location>
</feature>
<evidence type="ECO:0000256" key="1">
    <source>
        <dbReference type="SAM" id="MobiDB-lite"/>
    </source>
</evidence>
<feature type="compositionally biased region" description="Low complexity" evidence="1">
    <location>
        <begin position="969"/>
        <end position="978"/>
    </location>
</feature>
<protein>
    <submittedName>
        <fullName evidence="2">Uncharacterized protein</fullName>
    </submittedName>
</protein>
<feature type="region of interest" description="Disordered" evidence="1">
    <location>
        <begin position="874"/>
        <end position="923"/>
    </location>
</feature>
<feature type="compositionally biased region" description="Basic residues" evidence="1">
    <location>
        <begin position="992"/>
        <end position="1003"/>
    </location>
</feature>
<feature type="compositionally biased region" description="Basic residues" evidence="1">
    <location>
        <begin position="1200"/>
        <end position="1215"/>
    </location>
</feature>
<feature type="region of interest" description="Disordered" evidence="1">
    <location>
        <begin position="382"/>
        <end position="491"/>
    </location>
</feature>
<feature type="region of interest" description="Disordered" evidence="1">
    <location>
        <begin position="694"/>
        <end position="802"/>
    </location>
</feature>
<feature type="compositionally biased region" description="Basic and acidic residues" evidence="1">
    <location>
        <begin position="270"/>
        <end position="279"/>
    </location>
</feature>
<feature type="compositionally biased region" description="Basic and acidic residues" evidence="1">
    <location>
        <begin position="1041"/>
        <end position="1053"/>
    </location>
</feature>
<feature type="compositionally biased region" description="Basic and acidic residues" evidence="1">
    <location>
        <begin position="1081"/>
        <end position="1091"/>
    </location>
</feature>
<comment type="caution">
    <text evidence="2">The sequence shown here is derived from an EMBL/GenBank/DDBJ whole genome shotgun (WGS) entry which is preliminary data.</text>
</comment>
<name>A0ABQ5S4W6_9CHLO</name>
<feature type="region of interest" description="Disordered" evidence="1">
    <location>
        <begin position="940"/>
        <end position="1233"/>
    </location>
</feature>
<feature type="region of interest" description="Disordered" evidence="1">
    <location>
        <begin position="820"/>
        <end position="846"/>
    </location>
</feature>
<accession>A0ABQ5S4W6</accession>
<dbReference type="EMBL" id="BSDZ01000020">
    <property type="protein sequence ID" value="GLI64610.1"/>
    <property type="molecule type" value="Genomic_DNA"/>
</dbReference>
<organism evidence="2 3">
    <name type="scientific">Volvox africanus</name>
    <dbReference type="NCBI Taxonomy" id="51714"/>
    <lineage>
        <taxon>Eukaryota</taxon>
        <taxon>Viridiplantae</taxon>
        <taxon>Chlorophyta</taxon>
        <taxon>core chlorophytes</taxon>
        <taxon>Chlorophyceae</taxon>
        <taxon>CS clade</taxon>
        <taxon>Chlamydomonadales</taxon>
        <taxon>Volvocaceae</taxon>
        <taxon>Volvox</taxon>
    </lineage>
</organism>
<feature type="compositionally biased region" description="Acidic residues" evidence="1">
    <location>
        <begin position="1161"/>
        <end position="1174"/>
    </location>
</feature>
<feature type="compositionally biased region" description="Low complexity" evidence="1">
    <location>
        <begin position="717"/>
        <end position="736"/>
    </location>
</feature>
<feature type="compositionally biased region" description="Low complexity" evidence="1">
    <location>
        <begin position="1094"/>
        <end position="1113"/>
    </location>
</feature>
<evidence type="ECO:0000313" key="2">
    <source>
        <dbReference type="EMBL" id="GLI64610.1"/>
    </source>
</evidence>
<feature type="compositionally biased region" description="Low complexity" evidence="1">
    <location>
        <begin position="472"/>
        <end position="491"/>
    </location>
</feature>
<feature type="compositionally biased region" description="Basic residues" evidence="1">
    <location>
        <begin position="912"/>
        <end position="923"/>
    </location>
</feature>
<feature type="compositionally biased region" description="Polar residues" evidence="1">
    <location>
        <begin position="461"/>
        <end position="471"/>
    </location>
</feature>
<sequence>MGRFHGSLAEDLTAEAMIHGWEAVCKLWEASSVLDSCDLDGPAIDTADKIVQQHLRDALKLFETALDKFSCKIVYDIVGHAYNPILHELDRSDPEVEAFRQGSIGTLGGAGLNDLLCGAAVATVVRPGLEVTGIMRARPRVWVTLPSTRGQQTPQTGIAPVPAQHQQQLRFGSFAFKVPVLGAKVSSNCGQAQKSEAPRTCSDAVQIGNVKASAAPSSGADAATCHSEEQSGSVAQISSRTISPPSPRLAAQPACGASSRVSEHSTTQHGDLEQHHGAEESMGCATSQESSPAYVAATPIASGAMPLLPQPPQRPVASFTGAGPKGPLQLLLALRTGRRTGPVAVPATITAVDTKEDNPLSFRTGQFGTGESAGSELEAAVAGVGDRKTSKRSSACSVPAVKESPTGRLRKGTGAVETSGPRSGAAGARDAGSPGGGSHYRGVGSDDVDNDDDVCYQQYDTSTHYPATQPRQAVGSAVQQSQAPQGRPHYSAPVRAATTMVAATVSPPGAGSTLSANTVPRLAVATCGVSSSIGGGGQAGPVSSSERPTTACPDGRCNPAGPIPGPSLDRSASTATTAGAAVRADIGWNGGFESVKESPLGSTYAVSRGAPEINETSGSASGRDRTSTCRNGAVGAGPTRRSDSGGNGGNLNPARSAATAAAAAAAAPCGVPSSAALAAAAAVRAAVAAAAAANSRAGLPSSTALPSTTPRTGAVRAAPQPSPSSSATVIPNAGSEAGAGAGGDKDAAAASPPFAHTSNAAPGLPSPESKASGVEPGVFAGGTSGRPRIEAVPRRTPMPGAGKLAAHDVASAAAVAAAPCSGPGSCSGVSQGHGPATSRQGSRRQSETVLVAHMAQGRRFLAAVEAEVGDEDLGMSQPTLATPPTGHVHKTTSRSSGADLSAAAAARPPPPPHHHLFPRRQRSSRTLIVTATAMGNIDVALEPSRASGNPGRGAGRGARASRDRRELNAATAVTTTVADGGDRDAARELLRQQRHISRGRGRGSGRGTGLGIGQPLPPPSSKQQRPEAESCPQPNQQQQQQKHEQQWQHHDYQPPRLQQQRQQQEQHMGRTDRLSQVNNAHQREHYERHPPSDAPRAGGKAPPAHPHSAAAKAGVLKPGGGRGGGGGGDEVSAAALRAEESSEEASVRTARGVGGAGACGGEDDDAKEDEEQVEGEGCGDVQGAAGRRGGRGGGGWRGRWGLRRRGAGGGWRRRGAGGLVAGAGPTSGRPMPQ</sequence>
<feature type="compositionally biased region" description="Polar residues" evidence="1">
    <location>
        <begin position="700"/>
        <end position="711"/>
    </location>
</feature>
<evidence type="ECO:0000313" key="3">
    <source>
        <dbReference type="Proteomes" id="UP001165090"/>
    </source>
</evidence>
<proteinExistence type="predicted"/>
<gene>
    <name evidence="2" type="ORF">VaNZ11_007920</name>
</gene>
<feature type="compositionally biased region" description="Gly residues" evidence="1">
    <location>
        <begin position="1117"/>
        <end position="1129"/>
    </location>
</feature>
<feature type="region of interest" description="Disordered" evidence="1">
    <location>
        <begin position="215"/>
        <end position="290"/>
    </location>
</feature>